<dbReference type="GO" id="GO:0035438">
    <property type="term" value="F:cyclic-di-GMP binding"/>
    <property type="evidence" value="ECO:0007669"/>
    <property type="project" value="InterPro"/>
</dbReference>
<dbReference type="EMBL" id="UOFU01000124">
    <property type="protein sequence ID" value="VAW97556.1"/>
    <property type="molecule type" value="Genomic_DNA"/>
</dbReference>
<evidence type="ECO:0000313" key="2">
    <source>
        <dbReference type="EMBL" id="VAW97556.1"/>
    </source>
</evidence>
<dbReference type="InterPro" id="IPR009875">
    <property type="entry name" value="PilZ_domain"/>
</dbReference>
<dbReference type="Pfam" id="PF07238">
    <property type="entry name" value="PilZ"/>
    <property type="match status" value="1"/>
</dbReference>
<reference evidence="2" key="1">
    <citation type="submission" date="2018-06" db="EMBL/GenBank/DDBJ databases">
        <authorList>
            <person name="Zhirakovskaya E."/>
        </authorList>
    </citation>
    <scope>NUCLEOTIDE SEQUENCE</scope>
</reference>
<accession>A0A3B1AXK8</accession>
<evidence type="ECO:0000259" key="1">
    <source>
        <dbReference type="Pfam" id="PF07238"/>
    </source>
</evidence>
<dbReference type="AlphaFoldDB" id="A0A3B1AXK8"/>
<feature type="domain" description="PilZ" evidence="1">
    <location>
        <begin position="7"/>
        <end position="109"/>
    </location>
</feature>
<gene>
    <name evidence="2" type="ORF">MNBD_GAMMA20-1721</name>
</gene>
<dbReference type="Gene3D" id="2.40.10.220">
    <property type="entry name" value="predicted glycosyltransferase like domains"/>
    <property type="match status" value="1"/>
</dbReference>
<proteinExistence type="predicted"/>
<protein>
    <recommendedName>
        <fullName evidence="1">PilZ domain-containing protein</fullName>
    </recommendedName>
</protein>
<sequence>MSEMVQDQRKAYRHTLALNTEVHCRGSSQQAMFRCRTENIGMGGTFLPASGMLLEKAIDVELVFHVSATPTAMEYRIPAQVVRISDVGAGLSFPLLDRERQRQFRRFLLEAKVAARH</sequence>
<name>A0A3B1AXK8_9ZZZZ</name>
<organism evidence="2">
    <name type="scientific">hydrothermal vent metagenome</name>
    <dbReference type="NCBI Taxonomy" id="652676"/>
    <lineage>
        <taxon>unclassified sequences</taxon>
        <taxon>metagenomes</taxon>
        <taxon>ecological metagenomes</taxon>
    </lineage>
</organism>
<dbReference type="SUPFAM" id="SSF141371">
    <property type="entry name" value="PilZ domain-like"/>
    <property type="match status" value="1"/>
</dbReference>